<proteinExistence type="predicted"/>
<sequence length="79" mass="8760">MAVDSRSNHYSLAHSPSQQDPAIWTHFCSDKVALKAHLYEGSIHMRAPGMCLSGREKKTAASHVAFINREPAVPMAYIH</sequence>
<dbReference type="Proteomes" id="UP000314294">
    <property type="component" value="Unassembled WGS sequence"/>
</dbReference>
<reference evidence="1 2" key="1">
    <citation type="submission" date="2019-03" db="EMBL/GenBank/DDBJ databases">
        <title>First draft genome of Liparis tanakae, snailfish: a comprehensive survey of snailfish specific genes.</title>
        <authorList>
            <person name="Kim W."/>
            <person name="Song I."/>
            <person name="Jeong J.-H."/>
            <person name="Kim D."/>
            <person name="Kim S."/>
            <person name="Ryu S."/>
            <person name="Song J.Y."/>
            <person name="Lee S.K."/>
        </authorList>
    </citation>
    <scope>NUCLEOTIDE SEQUENCE [LARGE SCALE GENOMIC DNA]</scope>
    <source>
        <tissue evidence="1">Muscle</tissue>
    </source>
</reference>
<keyword evidence="2" id="KW-1185">Reference proteome</keyword>
<accession>A0A4Z2IKD1</accession>
<evidence type="ECO:0000313" key="2">
    <source>
        <dbReference type="Proteomes" id="UP000314294"/>
    </source>
</evidence>
<evidence type="ECO:0000313" key="1">
    <source>
        <dbReference type="EMBL" id="TNN78439.1"/>
    </source>
</evidence>
<dbReference type="EMBL" id="SRLO01000074">
    <property type="protein sequence ID" value="TNN78439.1"/>
    <property type="molecule type" value="Genomic_DNA"/>
</dbReference>
<dbReference type="AlphaFoldDB" id="A0A4Z2IKD1"/>
<protein>
    <submittedName>
        <fullName evidence="1">Uncharacterized protein</fullName>
    </submittedName>
</protein>
<name>A0A4Z2IKD1_9TELE</name>
<comment type="caution">
    <text evidence="1">The sequence shown here is derived from an EMBL/GenBank/DDBJ whole genome shotgun (WGS) entry which is preliminary data.</text>
</comment>
<organism evidence="1 2">
    <name type="scientific">Liparis tanakae</name>
    <name type="common">Tanaka's snailfish</name>
    <dbReference type="NCBI Taxonomy" id="230148"/>
    <lineage>
        <taxon>Eukaryota</taxon>
        <taxon>Metazoa</taxon>
        <taxon>Chordata</taxon>
        <taxon>Craniata</taxon>
        <taxon>Vertebrata</taxon>
        <taxon>Euteleostomi</taxon>
        <taxon>Actinopterygii</taxon>
        <taxon>Neopterygii</taxon>
        <taxon>Teleostei</taxon>
        <taxon>Neoteleostei</taxon>
        <taxon>Acanthomorphata</taxon>
        <taxon>Eupercaria</taxon>
        <taxon>Perciformes</taxon>
        <taxon>Cottioidei</taxon>
        <taxon>Cottales</taxon>
        <taxon>Liparidae</taxon>
        <taxon>Liparis</taxon>
    </lineage>
</organism>
<gene>
    <name evidence="1" type="ORF">EYF80_011423</name>
</gene>